<reference evidence="7 8" key="1">
    <citation type="submission" date="2018-05" db="EMBL/GenBank/DDBJ databases">
        <title>Leucothrix arctica sp. nov., isolated from Arctic seawater.</title>
        <authorList>
            <person name="Choi A."/>
            <person name="Baek K."/>
        </authorList>
    </citation>
    <scope>NUCLEOTIDE SEQUENCE [LARGE SCALE GENOMIC DNA]</scope>
    <source>
        <strain evidence="7 8">IMCC9719</strain>
    </source>
</reference>
<sequence>MGGYLSSRLFYYIAAFAVALTFNFLLPRLMPGDPFEIMFAASQGKIQPAQLEVLKEQFGFVSGPWHVQFWEYIKGIFSGDLGPSLIYYPTPVTEIIAGSMPWTLLLAGVSSFISITVGLSLGIFAAYHRGGKLDSIASPGLTLLGAFPQMVSAMLILFLFGLHLDWLPISYGYDPDIDAGWTLEFFLSVASHAALPLLTLVISGLGGWLFLMRNSMINTLGEDYITMGKAKGLSGRRVMVQYAARNAILPVVTAVALNIGFLVAGLLIIEMIFNYPGVGNMMLTAVSGRDYPLLQGLLLTIVGCVLVANFLADLAYLWLDPRLRKS</sequence>
<dbReference type="InterPro" id="IPR035906">
    <property type="entry name" value="MetI-like_sf"/>
</dbReference>
<name>A0A317CL76_9GAMM</name>
<dbReference type="RefSeq" id="WP_109821610.1">
    <property type="nucleotide sequence ID" value="NZ_QGKL01000006.1"/>
</dbReference>
<feature type="transmembrane region" description="Helical" evidence="5">
    <location>
        <begin position="9"/>
        <end position="26"/>
    </location>
</feature>
<protein>
    <submittedName>
        <fullName evidence="7">Peptide ABC transporter permease</fullName>
    </submittedName>
</protein>
<evidence type="ECO:0000313" key="8">
    <source>
        <dbReference type="Proteomes" id="UP000245506"/>
    </source>
</evidence>
<evidence type="ECO:0000256" key="5">
    <source>
        <dbReference type="RuleBase" id="RU363032"/>
    </source>
</evidence>
<feature type="transmembrane region" description="Helical" evidence="5">
    <location>
        <begin position="293"/>
        <end position="319"/>
    </location>
</feature>
<dbReference type="Pfam" id="PF00528">
    <property type="entry name" value="BPD_transp_1"/>
    <property type="match status" value="1"/>
</dbReference>
<evidence type="ECO:0000259" key="6">
    <source>
        <dbReference type="PROSITE" id="PS50928"/>
    </source>
</evidence>
<feature type="transmembrane region" description="Helical" evidence="5">
    <location>
        <begin position="185"/>
        <end position="211"/>
    </location>
</feature>
<dbReference type="PROSITE" id="PS50928">
    <property type="entry name" value="ABC_TM1"/>
    <property type="match status" value="1"/>
</dbReference>
<feature type="transmembrane region" description="Helical" evidence="5">
    <location>
        <begin position="247"/>
        <end position="273"/>
    </location>
</feature>
<comment type="subcellular location">
    <subcellularLocation>
        <location evidence="1 5">Cell membrane</location>
        <topology evidence="1 5">Multi-pass membrane protein</topology>
    </subcellularLocation>
</comment>
<dbReference type="PANTHER" id="PTHR43376:SF1">
    <property type="entry name" value="OLIGOPEPTIDE TRANSPORT SYSTEM PERMEASE PROTEIN"/>
    <property type="match status" value="1"/>
</dbReference>
<keyword evidence="4 5" id="KW-0472">Membrane</keyword>
<keyword evidence="8" id="KW-1185">Reference proteome</keyword>
<evidence type="ECO:0000313" key="7">
    <source>
        <dbReference type="EMBL" id="PWQ99344.1"/>
    </source>
</evidence>
<dbReference type="Gene3D" id="1.10.3720.10">
    <property type="entry name" value="MetI-like"/>
    <property type="match status" value="1"/>
</dbReference>
<evidence type="ECO:0000256" key="3">
    <source>
        <dbReference type="ARBA" id="ARBA00022989"/>
    </source>
</evidence>
<evidence type="ECO:0000256" key="4">
    <source>
        <dbReference type="ARBA" id="ARBA00023136"/>
    </source>
</evidence>
<keyword evidence="2 5" id="KW-0812">Transmembrane</keyword>
<keyword evidence="5" id="KW-0813">Transport</keyword>
<comment type="similarity">
    <text evidence="5">Belongs to the binding-protein-dependent transport system permease family.</text>
</comment>
<feature type="domain" description="ABC transmembrane type-1" evidence="6">
    <location>
        <begin position="100"/>
        <end position="312"/>
    </location>
</feature>
<dbReference type="AlphaFoldDB" id="A0A317CL76"/>
<dbReference type="InterPro" id="IPR000515">
    <property type="entry name" value="MetI-like"/>
</dbReference>
<dbReference type="EMBL" id="QGKL01000006">
    <property type="protein sequence ID" value="PWQ99344.1"/>
    <property type="molecule type" value="Genomic_DNA"/>
</dbReference>
<accession>A0A317CL76</accession>
<feature type="transmembrane region" description="Helical" evidence="5">
    <location>
        <begin position="139"/>
        <end position="162"/>
    </location>
</feature>
<evidence type="ECO:0000256" key="1">
    <source>
        <dbReference type="ARBA" id="ARBA00004651"/>
    </source>
</evidence>
<dbReference type="OrthoDB" id="9805855at2"/>
<feature type="transmembrane region" description="Helical" evidence="5">
    <location>
        <begin position="102"/>
        <end position="127"/>
    </location>
</feature>
<dbReference type="GO" id="GO:0005886">
    <property type="term" value="C:plasma membrane"/>
    <property type="evidence" value="ECO:0007669"/>
    <property type="project" value="UniProtKB-SubCell"/>
</dbReference>
<dbReference type="PANTHER" id="PTHR43376">
    <property type="entry name" value="OLIGOPEPTIDE TRANSPORT SYSTEM PERMEASE PROTEIN"/>
    <property type="match status" value="1"/>
</dbReference>
<dbReference type="Proteomes" id="UP000245506">
    <property type="component" value="Unassembled WGS sequence"/>
</dbReference>
<proteinExistence type="inferred from homology"/>
<evidence type="ECO:0000256" key="2">
    <source>
        <dbReference type="ARBA" id="ARBA00022692"/>
    </source>
</evidence>
<dbReference type="CDD" id="cd06261">
    <property type="entry name" value="TM_PBP2"/>
    <property type="match status" value="1"/>
</dbReference>
<keyword evidence="3 5" id="KW-1133">Transmembrane helix</keyword>
<dbReference type="SUPFAM" id="SSF161098">
    <property type="entry name" value="MetI-like"/>
    <property type="match status" value="1"/>
</dbReference>
<dbReference type="GO" id="GO:0055085">
    <property type="term" value="P:transmembrane transport"/>
    <property type="evidence" value="ECO:0007669"/>
    <property type="project" value="InterPro"/>
</dbReference>
<comment type="caution">
    <text evidence="7">The sequence shown here is derived from an EMBL/GenBank/DDBJ whole genome shotgun (WGS) entry which is preliminary data.</text>
</comment>
<organism evidence="7 8">
    <name type="scientific">Leucothrix arctica</name>
    <dbReference type="NCBI Taxonomy" id="1481894"/>
    <lineage>
        <taxon>Bacteria</taxon>
        <taxon>Pseudomonadati</taxon>
        <taxon>Pseudomonadota</taxon>
        <taxon>Gammaproteobacteria</taxon>
        <taxon>Thiotrichales</taxon>
        <taxon>Thiotrichaceae</taxon>
        <taxon>Leucothrix</taxon>
    </lineage>
</organism>
<gene>
    <name evidence="7" type="ORF">DKT75_01185</name>
</gene>